<dbReference type="InterPro" id="IPR046803">
    <property type="entry name" value="DNAPKcs_CC1-2"/>
</dbReference>
<reference evidence="2" key="2">
    <citation type="submission" date="2010-05" db="EMBL/GenBank/DDBJ databases">
        <authorList>
            <person name="Almeida L.G."/>
            <person name="Nicolas M.F."/>
            <person name="Souza R.C."/>
            <person name="Vasconcelos A.T.R."/>
        </authorList>
    </citation>
    <scope>NUCLEOTIDE SEQUENCE</scope>
</reference>
<dbReference type="SMART" id="SM01344">
    <property type="entry name" value="NUC194"/>
    <property type="match status" value="1"/>
</dbReference>
<dbReference type="GO" id="GO:0005634">
    <property type="term" value="C:nucleus"/>
    <property type="evidence" value="ECO:0007669"/>
    <property type="project" value="InterPro"/>
</dbReference>
<name>W5JJK5_ANODA</name>
<protein>
    <recommendedName>
        <fullName evidence="1">DNA-dependent protein kinase catalytic subunit CC3 domain-containing protein</fullName>
    </recommendedName>
</protein>
<organism evidence="2">
    <name type="scientific">Anopheles darlingi</name>
    <name type="common">Mosquito</name>
    <dbReference type="NCBI Taxonomy" id="43151"/>
    <lineage>
        <taxon>Eukaryota</taxon>
        <taxon>Metazoa</taxon>
        <taxon>Ecdysozoa</taxon>
        <taxon>Arthropoda</taxon>
        <taxon>Hexapoda</taxon>
        <taxon>Insecta</taxon>
        <taxon>Pterygota</taxon>
        <taxon>Neoptera</taxon>
        <taxon>Endopterygota</taxon>
        <taxon>Diptera</taxon>
        <taxon>Nematocera</taxon>
        <taxon>Culicoidea</taxon>
        <taxon>Culicidae</taxon>
        <taxon>Anophelinae</taxon>
        <taxon>Anopheles</taxon>
    </lineage>
</organism>
<dbReference type="STRING" id="43151.W5JJK5"/>
<feature type="domain" description="DNA-dependent protein kinase catalytic subunit CC3" evidence="1">
    <location>
        <begin position="1842"/>
        <end position="2227"/>
    </location>
</feature>
<dbReference type="InterPro" id="IPR012582">
    <property type="entry name" value="DNAPKcs_CC3"/>
</dbReference>
<reference evidence="2" key="3">
    <citation type="journal article" date="2013" name="Nucleic Acids Res.">
        <title>The genome of Anopheles darlingi, the main neotropical malaria vector.</title>
        <authorList>
            <person name="Marinotti O."/>
            <person name="Cerqueira G.C."/>
            <person name="de Almeida L.G."/>
            <person name="Ferro M.I."/>
            <person name="Loreto E.L."/>
            <person name="Zaha A."/>
            <person name="Teixeira S.M."/>
            <person name="Wespiser A.R."/>
            <person name="Almeida E Silva A."/>
            <person name="Schlindwein A.D."/>
            <person name="Pacheco A.C."/>
            <person name="Silva A.L."/>
            <person name="Graveley B.R."/>
            <person name="Walenz B.P."/>
            <person name="Lima Bde A."/>
            <person name="Ribeiro C.A."/>
            <person name="Nunes-Silva C.G."/>
            <person name="de Carvalho C.R."/>
            <person name="Soares C.M."/>
            <person name="de Menezes C.B."/>
            <person name="Matiolli C."/>
            <person name="Caffrey D."/>
            <person name="Araujo D.A."/>
            <person name="de Oliveira D.M."/>
            <person name="Golenbock D."/>
            <person name="Grisard E.C."/>
            <person name="Fantinatti-Garboggini F."/>
            <person name="de Carvalho F.M."/>
            <person name="Barcellos F.G."/>
            <person name="Prosdocimi F."/>
            <person name="May G."/>
            <person name="Azevedo Junior G.M."/>
            <person name="Guimaraes G.M."/>
            <person name="Goldman G.H."/>
            <person name="Padilha I.Q."/>
            <person name="Batista Jda S."/>
            <person name="Ferro J.A."/>
            <person name="Ribeiro J.M."/>
            <person name="Fietto J.L."/>
            <person name="Dabbas K.M."/>
            <person name="Cerdeira L."/>
            <person name="Agnez-Lima L.F."/>
            <person name="Brocchi M."/>
            <person name="de Carvalho M.O."/>
            <person name="Teixeira Mde M."/>
            <person name="Diniz Maia Mde M."/>
            <person name="Goldman M.H."/>
            <person name="Cruz Schneider M.P."/>
            <person name="Felipe M.S."/>
            <person name="Hungria M."/>
            <person name="Nicolas M.F."/>
            <person name="Pereira M."/>
            <person name="Montes M.A."/>
            <person name="Cantao M.E."/>
            <person name="Vincentz M."/>
            <person name="Rafael M.S."/>
            <person name="Silverman N."/>
            <person name="Stoco P.H."/>
            <person name="Souza R.C."/>
            <person name="Vicentini R."/>
            <person name="Gazzinelli R.T."/>
            <person name="Neves Rde O."/>
            <person name="Silva R."/>
            <person name="Astolfi-Filho S."/>
            <person name="Maciel T.E."/>
            <person name="Urmenyi T.P."/>
            <person name="Tadei W.P."/>
            <person name="Camargo E.P."/>
            <person name="de Vasconcelos A.T."/>
        </authorList>
    </citation>
    <scope>NUCLEOTIDE SEQUENCE</scope>
</reference>
<dbReference type="EnsemblMetazoa" id="ADAC005352-RA">
    <property type="protein sequence ID" value="ADAC005352-PA"/>
    <property type="gene ID" value="ADAC005352"/>
</dbReference>
<dbReference type="HOGENOM" id="CLU_228305_0_0_1"/>
<dbReference type="InterPro" id="IPR016024">
    <property type="entry name" value="ARM-type_fold"/>
</dbReference>
<dbReference type="SUPFAM" id="SSF48371">
    <property type="entry name" value="ARM repeat"/>
    <property type="match status" value="1"/>
</dbReference>
<evidence type="ECO:0000259" key="1">
    <source>
        <dbReference type="SMART" id="SM01344"/>
    </source>
</evidence>
<dbReference type="Pfam" id="PF19704">
    <property type="entry name" value="DNAPKcs_CC5"/>
    <property type="match status" value="1"/>
</dbReference>
<dbReference type="VEuPathDB" id="VectorBase:ADAC005352"/>
<evidence type="ECO:0000313" key="2">
    <source>
        <dbReference type="EMBL" id="ETN62944.1"/>
    </source>
</evidence>
<proteinExistence type="predicted"/>
<dbReference type="EMBL" id="ADMH02001344">
    <property type="protein sequence ID" value="ETN62944.1"/>
    <property type="molecule type" value="Genomic_DNA"/>
</dbReference>
<accession>W5JJK5</accession>
<dbReference type="VEuPathDB" id="VectorBase:ADAR2_000698"/>
<dbReference type="Proteomes" id="UP000000673">
    <property type="component" value="Unassembled WGS sequence"/>
</dbReference>
<sequence length="2413" mass="273051">MSSELEGCLNRLKTCLDSKHAPRARTVIEQITKFLLEVPVEGRAEIEYHLELLFNDAAGLVAFLERSFAAAKQFAKANEDCFELFRKTIEKHSRLASKWIDRIVSVALRYITSTAVTARERELATLVLQDSISYGCLDAGSYSKLNTLVADLLPVFQQRKPPHRFQQNLFELLGQLSKTFPQYVNEPIRLQEVFVGSAESQLLEENNLSLVSLAGAVRGLDLFLHNFAPDAEQLEIRRRIYLLVKKLSPWEELRSERIVFRNALQLLANHAALFGDFLYNDHTHWQAALADRWIRSSNRDDRRIGLAALYAFHGELAHALLRRNQSPEVSERQSAVQVLNRYLAYYRKLLNTADAERLDVRIAIRGFGIMAGPCHRLTDASASLVELLTIVLERIECICGESSTAAGDRLEDLPDFVQSLSEILTQVDELSTVQLVSLQTMIVALIRDFYHLGTVYHQLIVRSLACTLANIHKLGGSALDLLLDNVLLQGIIWSCSHKLPYDPPNGRSDTAQEFDWKRETVTYKNYLPLWKGLLGDKRVPNEQLVRSIFRSFMRTLFVIIEKLDLSTKKRVLNNESDLAKGMYFCDPNLNLEPVKPKDFHIFLNLIELYRDVLQGSQHLDESFLEWIRRYFEMCVKQSVDHPLVSGFVKLIELGVAIAERNGYFRRANDFESKSTALLLVAYVERTIVRALHASGELQLACLRFVLNVPVRMLVEFVDDEQHQQPLMVAVFQVAFRLGRTLLSIARAALGCLQRLVLFRDPPIHAAQREQLLRQVLPLLEPYLLARESTLPPLAASRRLVRFHRNRTANISSEKIERIKEQHRTEQIDEVSELVTFQLRIVNFLADLQPNECCWLVVEKEREEESGGPLGRFEVDCSTQGTISGSLVRWNAQSERSIELRLLCASGIRPCIKLDSLIGRVAQLALGSSDRATKLAACEILHTLILYLLGIHYQDELTGLWSELCDYLLQLSCDTDVAVCQMFEPLLFQIVHYLTQPSKMNQKGTSALLECLLNATAHRQQSAVRDLAVRALREFLQWANRQSGGTASFEDRRRIKCTLLDGLRTYAMESNAARRYGAALAFNNLFRLLLQEDYHLVRYLVDLLAAFAAGFVLTEDLAGLTGVGQLSVSADGDALEQFSLALAHLGKVLNTRRALYDVAPSCESIHPEYRQIIPPTIGGGRLKDVVLWLFRQCAHRQHRYRRECMKLFVRLASNIQGVTCAADFLRQHVPTSELESICLHDDASQGIAQAPTLDSLRSERAVPLVANVYLWMEYLHASIDMCCWLLKEKLLATEAANRLVVASLLPVVRYCLQSVVMLSLHGLILLIDPQGNMETLSDSFELRMNADKIVRFDALRAGLVRQIVELLVVLVNARELNAGPSDIELWEDDSTNEFLLTLVFESQQFGLDCSIPISSEQSVDKSGFLWNNLILLIEGLFQHDSQRVRLQVASALTQRLIRVIEEVGNRIVTLLVQQTVNELDQKSAKGLLFLAKHHRNRVLQDPSDRDQFQHVAQKLLNDCFEVVGRDGVQLILTPSAARFGTILLQAVYALSISSDSELLQRTIACCLSDTMLRPAILHGQHFVACFGVAIFEMVLTNPASSLPRLLSSLSKDNFSSTVQLLCELMEYAYRKHATDNDMLLLLTDTLLVQGWNLILECSRSQENRFDAADQQLIALFANVAMICPFPLWEMRTKVGPSYVQWLISLIADQSRQIALKTKAIVLLPTILGPEEYDEERHKPIKVALEKLQDTHFPLRSTEFPPDSPQRLGFVNCLERLLDALVVSRSPLLLKSIVQMTAPHGKGHIAERQIRTAIERFFQNQSFEVQCARLQDLWALYVDQAYAPAVRLTILHRYLRTGQWCCSYDTIIAFYRRNIRAIAQLVEVELANRSGWDLEHALVDRAGGFCLIEQYAALLPRSMLLTDDCAVSRELYAPFDGSVAKVRGNRLIGDFSKRAHTARRLPFRAGDDRTVAERYRQYQCAAYRALVALISNTNDDPRMYSVLLFRENREKREYLWRNLVDCRDETLYLEASQELVEVPGIIKKRIAIRREMDSRTVRHNPGTDLSVVTESSLSQEVSRYDLNHSVVLSARELAQRDATELALRQKGSQSAVPLERTRINEHEVMATVCGCLQHMAQAKIAIEPVVRFIADSFNDPEQPPNVRLFLAKLIDNCRAELKPHASLLIAPIMQLIVDERVFHRGLNTLVTDLFALVLEWSGIEEARMESVSVSSSVEMTQLASALLRFIMKHCCQQRAQREVFRLNLELTRAVIRQWHQVLVVPTELLYGMVTKNLTLATTQTSTQAATQQDDRASFELITGLQLGTIVLLNGAGRLTPWTDSSQLMYVRSVMQSLSAANSTIYRPAAQLLGLSMARLFPDGVPEDDVDQPSGPSDLIGLLPERMYCAAFHDATLTGT</sequence>
<dbReference type="InterPro" id="IPR046804">
    <property type="entry name" value="DNA-PKcs_N"/>
</dbReference>
<dbReference type="eggNOG" id="KOG0891">
    <property type="taxonomic scope" value="Eukaryota"/>
</dbReference>
<evidence type="ECO:0000313" key="3">
    <source>
        <dbReference type="EnsemblMetazoa" id="ADAC005352-PA"/>
    </source>
</evidence>
<dbReference type="InterPro" id="IPR045581">
    <property type="entry name" value="DNAPKcs_CC5"/>
</dbReference>
<dbReference type="Pfam" id="PF08163">
    <property type="entry name" value="DNAPKcs_CC3"/>
    <property type="match status" value="1"/>
</dbReference>
<evidence type="ECO:0000313" key="4">
    <source>
        <dbReference type="Proteomes" id="UP000000673"/>
    </source>
</evidence>
<dbReference type="GO" id="GO:0006303">
    <property type="term" value="P:double-strand break repair via nonhomologous end joining"/>
    <property type="evidence" value="ECO:0007669"/>
    <property type="project" value="InterPro"/>
</dbReference>
<reference evidence="3" key="4">
    <citation type="submission" date="2015-06" db="UniProtKB">
        <authorList>
            <consortium name="EnsemblMetazoa"/>
        </authorList>
    </citation>
    <scope>IDENTIFICATION</scope>
</reference>
<dbReference type="Pfam" id="PF20500">
    <property type="entry name" value="DNA-PKcs_N"/>
    <property type="match status" value="1"/>
</dbReference>
<reference evidence="2 4" key="1">
    <citation type="journal article" date="2010" name="BMC Genomics">
        <title>Combination of measures distinguishes pre-miRNAs from other stem-loops in the genome of the newly sequenced Anopheles darlingi.</title>
        <authorList>
            <person name="Mendes N.D."/>
            <person name="Freitas A.T."/>
            <person name="Vasconcelos A.T."/>
            <person name="Sagot M.F."/>
        </authorList>
    </citation>
    <scope>NUCLEOTIDE SEQUENCE</scope>
</reference>
<keyword evidence="4" id="KW-1185">Reference proteome</keyword>
<dbReference type="Pfam" id="PF20502">
    <property type="entry name" value="DNAPKcs_CC1-2"/>
    <property type="match status" value="1"/>
</dbReference>
<gene>
    <name evidence="2" type="ORF">AND_005352</name>
</gene>